<name>A0A430FVW3_9BIFI</name>
<gene>
    <name evidence="2" type="ORF">D2E24_0438</name>
</gene>
<dbReference type="AlphaFoldDB" id="A0A430FVW3"/>
<evidence type="ECO:0000313" key="2">
    <source>
        <dbReference type="EMBL" id="RSX58078.1"/>
    </source>
</evidence>
<dbReference type="EMBL" id="QXGK01000003">
    <property type="protein sequence ID" value="RSX58078.1"/>
    <property type="molecule type" value="Genomic_DNA"/>
</dbReference>
<sequence length="364" mass="38913">MELETNTMTHALDGAATPTRATRRGECKTPGGKLAAVTIAGGACRLDGDFFTDGDDAASAALLADIERTLGAMTDAVDAATDAAADAVDAAMRRHPDARLVGTDARAIALAWQRALAGGDAPAALCAPAAAAEPPDDDWRAWWRDLRPVVVIDDVRDPDEQMALDERWAREVAAGERPATVRFWRWGAPAVVVGRFQSIRDEVHLDAAQAEGFAVVRRCTGGGAMIVRPDDVITYSLYAPASFVAGVDAAAAYRRCDGWAVDALRRMGVDARFGGLNDIVSPDGKIGGAAARRFPGAVGAILHHTTLAYRIDADGMARILNTSAEKMRDKAVRSARRRVDPLANRTTLDRDEIMRRLADAARMR</sequence>
<comment type="caution">
    <text evidence="2">The sequence shown here is derived from an EMBL/GenBank/DDBJ whole genome shotgun (WGS) entry which is preliminary data.</text>
</comment>
<dbReference type="InterPro" id="IPR004143">
    <property type="entry name" value="BPL_LPL_catalytic"/>
</dbReference>
<evidence type="ECO:0000259" key="1">
    <source>
        <dbReference type="PROSITE" id="PS51733"/>
    </source>
</evidence>
<feature type="domain" description="BPL/LPL catalytic" evidence="1">
    <location>
        <begin position="175"/>
        <end position="364"/>
    </location>
</feature>
<evidence type="ECO:0000313" key="3">
    <source>
        <dbReference type="Proteomes" id="UP000287470"/>
    </source>
</evidence>
<keyword evidence="3" id="KW-1185">Reference proteome</keyword>
<protein>
    <recommendedName>
        <fullName evidence="1">BPL/LPL catalytic domain-containing protein</fullName>
    </recommendedName>
</protein>
<organism evidence="2 3">
    <name type="scientific">Bifidobacterium samirii</name>
    <dbReference type="NCBI Taxonomy" id="2306974"/>
    <lineage>
        <taxon>Bacteria</taxon>
        <taxon>Bacillati</taxon>
        <taxon>Actinomycetota</taxon>
        <taxon>Actinomycetes</taxon>
        <taxon>Bifidobacteriales</taxon>
        <taxon>Bifidobacteriaceae</taxon>
        <taxon>Bifidobacterium</taxon>
    </lineage>
</organism>
<dbReference type="Pfam" id="PF21948">
    <property type="entry name" value="LplA-B_cat"/>
    <property type="match status" value="1"/>
</dbReference>
<accession>A0A430FVW3</accession>
<dbReference type="PROSITE" id="PS51733">
    <property type="entry name" value="BPL_LPL_CATALYTIC"/>
    <property type="match status" value="1"/>
</dbReference>
<dbReference type="SUPFAM" id="SSF55681">
    <property type="entry name" value="Class II aaRS and biotin synthetases"/>
    <property type="match status" value="1"/>
</dbReference>
<dbReference type="PANTHER" id="PTHR43679:SF2">
    <property type="entry name" value="OCTANOYL-[GCVH]:PROTEIN N-OCTANOYLTRANSFERASE"/>
    <property type="match status" value="1"/>
</dbReference>
<dbReference type="InterPro" id="IPR045864">
    <property type="entry name" value="aa-tRNA-synth_II/BPL/LPL"/>
</dbReference>
<dbReference type="InterPro" id="IPR050664">
    <property type="entry name" value="Octanoyltrans_LipM/LipL"/>
</dbReference>
<dbReference type="Gene3D" id="3.30.930.10">
    <property type="entry name" value="Bira Bifunctional Protein, Domain 2"/>
    <property type="match status" value="1"/>
</dbReference>
<dbReference type="Proteomes" id="UP000287470">
    <property type="component" value="Unassembled WGS sequence"/>
</dbReference>
<dbReference type="PANTHER" id="PTHR43679">
    <property type="entry name" value="OCTANOYLTRANSFERASE LIPM-RELATED"/>
    <property type="match status" value="1"/>
</dbReference>
<reference evidence="2 3" key="1">
    <citation type="submission" date="2018-09" db="EMBL/GenBank/DDBJ databases">
        <title>Characterization of the phylogenetic diversity of five novel species belonging to the genus Bifidobacterium.</title>
        <authorList>
            <person name="Lugli G.A."/>
            <person name="Duranti S."/>
            <person name="Milani C."/>
        </authorList>
    </citation>
    <scope>NUCLEOTIDE SEQUENCE [LARGE SCALE GENOMIC DNA]</scope>
    <source>
        <strain evidence="2 3">2033B</strain>
    </source>
</reference>
<proteinExistence type="predicted"/>
<dbReference type="CDD" id="cd16443">
    <property type="entry name" value="LplA"/>
    <property type="match status" value="1"/>
</dbReference>